<evidence type="ECO:0000256" key="6">
    <source>
        <dbReference type="ARBA" id="ARBA00023277"/>
    </source>
</evidence>
<dbReference type="InterPro" id="IPR001002">
    <property type="entry name" value="Chitin-bd_1"/>
</dbReference>
<evidence type="ECO:0000313" key="12">
    <source>
        <dbReference type="EMBL" id="RPA99574.1"/>
    </source>
</evidence>
<comment type="cofactor">
    <cofactor evidence="1">
        <name>Co(2+)</name>
        <dbReference type="ChEBI" id="CHEBI:48828"/>
    </cofactor>
</comment>
<keyword evidence="8" id="KW-1015">Disulfide bond</keyword>
<dbReference type="Proteomes" id="UP000276215">
    <property type="component" value="Unassembled WGS sequence"/>
</dbReference>
<dbReference type="GO" id="GO:0005975">
    <property type="term" value="P:carbohydrate metabolic process"/>
    <property type="evidence" value="ECO:0007669"/>
    <property type="project" value="InterPro"/>
</dbReference>
<evidence type="ECO:0000256" key="3">
    <source>
        <dbReference type="ARBA" id="ARBA00022723"/>
    </source>
</evidence>
<evidence type="ECO:0000256" key="2">
    <source>
        <dbReference type="ARBA" id="ARBA00022669"/>
    </source>
</evidence>
<dbReference type="Pfam" id="PF00187">
    <property type="entry name" value="Chitin_bind_1"/>
    <property type="match status" value="1"/>
</dbReference>
<protein>
    <submittedName>
        <fullName evidence="12">Glycoside hydrolase/deacetylase</fullName>
    </submittedName>
</protein>
<reference evidence="12 13" key="1">
    <citation type="journal article" date="2018" name="Nat. Ecol. Evol.">
        <title>Pezizomycetes genomes reveal the molecular basis of ectomycorrhizal truffle lifestyle.</title>
        <authorList>
            <person name="Murat C."/>
            <person name="Payen T."/>
            <person name="Noel B."/>
            <person name="Kuo A."/>
            <person name="Morin E."/>
            <person name="Chen J."/>
            <person name="Kohler A."/>
            <person name="Krizsan K."/>
            <person name="Balestrini R."/>
            <person name="Da Silva C."/>
            <person name="Montanini B."/>
            <person name="Hainaut M."/>
            <person name="Levati E."/>
            <person name="Barry K.W."/>
            <person name="Belfiori B."/>
            <person name="Cichocki N."/>
            <person name="Clum A."/>
            <person name="Dockter R.B."/>
            <person name="Fauchery L."/>
            <person name="Guy J."/>
            <person name="Iotti M."/>
            <person name="Le Tacon F."/>
            <person name="Lindquist E.A."/>
            <person name="Lipzen A."/>
            <person name="Malagnac F."/>
            <person name="Mello A."/>
            <person name="Molinier V."/>
            <person name="Miyauchi S."/>
            <person name="Poulain J."/>
            <person name="Riccioni C."/>
            <person name="Rubini A."/>
            <person name="Sitrit Y."/>
            <person name="Splivallo R."/>
            <person name="Traeger S."/>
            <person name="Wang M."/>
            <person name="Zifcakova L."/>
            <person name="Wipf D."/>
            <person name="Zambonelli A."/>
            <person name="Paolocci F."/>
            <person name="Nowrousian M."/>
            <person name="Ottonello S."/>
            <person name="Baldrian P."/>
            <person name="Spatafora J.W."/>
            <person name="Henrissat B."/>
            <person name="Nagy L.G."/>
            <person name="Aury J.M."/>
            <person name="Wincker P."/>
            <person name="Grigoriev I.V."/>
            <person name="Bonfante P."/>
            <person name="Martin F.M."/>
        </authorList>
    </citation>
    <scope>NUCLEOTIDE SEQUENCE [LARGE SCALE GENOMIC DNA]</scope>
    <source>
        <strain evidence="12 13">120613-1</strain>
    </source>
</reference>
<accession>A0A3N4K0Y3</accession>
<gene>
    <name evidence="12" type="ORF">L873DRAFT_1835349</name>
</gene>
<keyword evidence="5 12" id="KW-0378">Hydrolase</keyword>
<comment type="caution">
    <text evidence="8">Lacks conserved residue(s) required for the propagation of feature annotation.</text>
</comment>
<keyword evidence="3" id="KW-0479">Metal-binding</keyword>
<name>A0A3N4K0Y3_9PEZI</name>
<evidence type="ECO:0000256" key="1">
    <source>
        <dbReference type="ARBA" id="ARBA00001941"/>
    </source>
</evidence>
<dbReference type="Gene3D" id="3.30.60.10">
    <property type="entry name" value="Endochitinase-like"/>
    <property type="match status" value="1"/>
</dbReference>
<sequence>MHFSKVSAAVLLALLPATIASPHGLFGRDSSTGQCGAANGGLKCDDSAVNACCSAAGWCGDSAGHCGTGCQAAYGKCGGVPDYTPGGGSTSGVPRTKLGSVPYGADIYDCAVPGTIALTFDDGPWIYTNEILDVLKEFNAKATFFITGSNLDKGAIDDPTLAWANIIRRMESDGHQIASHTWTHPDLSTLSEAARRDEMYKNEMALRNILGKFPTYMRPPFSSCTADCVRTMQDLGYHIIYFDLDTDDYNNDSPDLIQNARNNFSNAVDGTNPAEKDFLAIAHDIHEQTARNLTRFMLEDIKKNGYRTVTVGECFGDSKDNWYRS</sequence>
<dbReference type="EMBL" id="ML120386">
    <property type="protein sequence ID" value="RPA99574.1"/>
    <property type="molecule type" value="Genomic_DNA"/>
</dbReference>
<keyword evidence="13" id="KW-1185">Reference proteome</keyword>
<evidence type="ECO:0000256" key="5">
    <source>
        <dbReference type="ARBA" id="ARBA00022801"/>
    </source>
</evidence>
<organism evidence="12 13">
    <name type="scientific">Choiromyces venosus 120613-1</name>
    <dbReference type="NCBI Taxonomy" id="1336337"/>
    <lineage>
        <taxon>Eukaryota</taxon>
        <taxon>Fungi</taxon>
        <taxon>Dikarya</taxon>
        <taxon>Ascomycota</taxon>
        <taxon>Pezizomycotina</taxon>
        <taxon>Pezizomycetes</taxon>
        <taxon>Pezizales</taxon>
        <taxon>Tuberaceae</taxon>
        <taxon>Choiromyces</taxon>
    </lineage>
</organism>
<evidence type="ECO:0000259" key="11">
    <source>
        <dbReference type="PROSITE" id="PS51677"/>
    </source>
</evidence>
<dbReference type="SMART" id="SM00270">
    <property type="entry name" value="ChtBD1"/>
    <property type="match status" value="1"/>
</dbReference>
<proteinExistence type="predicted"/>
<keyword evidence="4 9" id="KW-0732">Signal</keyword>
<feature type="chain" id="PRO_5018256830" evidence="9">
    <location>
        <begin position="21"/>
        <end position="325"/>
    </location>
</feature>
<dbReference type="OrthoDB" id="407355at2759"/>
<dbReference type="InterPro" id="IPR002509">
    <property type="entry name" value="NODB_dom"/>
</dbReference>
<dbReference type="STRING" id="1336337.A0A3N4K0Y3"/>
<evidence type="ECO:0000256" key="8">
    <source>
        <dbReference type="PROSITE-ProRule" id="PRU00261"/>
    </source>
</evidence>
<feature type="disulfide bond" evidence="8">
    <location>
        <begin position="52"/>
        <end position="66"/>
    </location>
</feature>
<evidence type="ECO:0000256" key="9">
    <source>
        <dbReference type="SAM" id="SignalP"/>
    </source>
</evidence>
<evidence type="ECO:0000256" key="7">
    <source>
        <dbReference type="ARBA" id="ARBA00023285"/>
    </source>
</evidence>
<feature type="domain" description="NodB homology" evidence="11">
    <location>
        <begin position="114"/>
        <end position="309"/>
    </location>
</feature>
<dbReference type="SUPFAM" id="SSF88713">
    <property type="entry name" value="Glycoside hydrolase/deacetylase"/>
    <property type="match status" value="1"/>
</dbReference>
<keyword evidence="7" id="KW-0170">Cobalt</keyword>
<dbReference type="GO" id="GO:0008061">
    <property type="term" value="F:chitin binding"/>
    <property type="evidence" value="ECO:0007669"/>
    <property type="project" value="UniProtKB-UniRule"/>
</dbReference>
<evidence type="ECO:0000256" key="4">
    <source>
        <dbReference type="ARBA" id="ARBA00022729"/>
    </source>
</evidence>
<dbReference type="SUPFAM" id="SSF57016">
    <property type="entry name" value="Plant lectins/antimicrobial peptides"/>
    <property type="match status" value="1"/>
</dbReference>
<dbReference type="InterPro" id="IPR011330">
    <property type="entry name" value="Glyco_hydro/deAcase_b/a-brl"/>
</dbReference>
<dbReference type="InterPro" id="IPR036861">
    <property type="entry name" value="Endochitinase-like_sf"/>
</dbReference>
<dbReference type="CDD" id="cd10951">
    <property type="entry name" value="CE4_ClCDA_like"/>
    <property type="match status" value="1"/>
</dbReference>
<dbReference type="AlphaFoldDB" id="A0A3N4K0Y3"/>
<dbReference type="PANTHER" id="PTHR46471">
    <property type="entry name" value="CHITIN DEACETYLASE"/>
    <property type="match status" value="1"/>
</dbReference>
<dbReference type="Pfam" id="PF01522">
    <property type="entry name" value="Polysacc_deac_1"/>
    <property type="match status" value="1"/>
</dbReference>
<keyword evidence="2 8" id="KW-0147">Chitin-binding</keyword>
<dbReference type="PANTHER" id="PTHR46471:SF2">
    <property type="entry name" value="CHITIN DEACETYLASE-RELATED"/>
    <property type="match status" value="1"/>
</dbReference>
<evidence type="ECO:0000259" key="10">
    <source>
        <dbReference type="PROSITE" id="PS50941"/>
    </source>
</evidence>
<dbReference type="PROSITE" id="PS51677">
    <property type="entry name" value="NODB"/>
    <property type="match status" value="1"/>
</dbReference>
<feature type="domain" description="Chitin-binding type-1" evidence="10">
    <location>
        <begin position="32"/>
        <end position="79"/>
    </location>
</feature>
<dbReference type="GO" id="GO:0016810">
    <property type="term" value="F:hydrolase activity, acting on carbon-nitrogen (but not peptide) bonds"/>
    <property type="evidence" value="ECO:0007669"/>
    <property type="project" value="InterPro"/>
</dbReference>
<keyword evidence="6" id="KW-0119">Carbohydrate metabolism</keyword>
<dbReference type="Gene3D" id="3.20.20.370">
    <property type="entry name" value="Glycoside hydrolase/deacetylase"/>
    <property type="match status" value="1"/>
</dbReference>
<dbReference type="CDD" id="cd11618">
    <property type="entry name" value="ChtBD1_1"/>
    <property type="match status" value="1"/>
</dbReference>
<dbReference type="GO" id="GO:0046872">
    <property type="term" value="F:metal ion binding"/>
    <property type="evidence" value="ECO:0007669"/>
    <property type="project" value="UniProtKB-KW"/>
</dbReference>
<dbReference type="PROSITE" id="PS50941">
    <property type="entry name" value="CHIT_BIND_I_2"/>
    <property type="match status" value="1"/>
</dbReference>
<feature type="signal peptide" evidence="9">
    <location>
        <begin position="1"/>
        <end position="20"/>
    </location>
</feature>
<evidence type="ECO:0000313" key="13">
    <source>
        <dbReference type="Proteomes" id="UP000276215"/>
    </source>
</evidence>